<dbReference type="Proteomes" id="UP000472262">
    <property type="component" value="Unassembled WGS sequence"/>
</dbReference>
<dbReference type="SUPFAM" id="SSF48726">
    <property type="entry name" value="Immunoglobulin"/>
    <property type="match status" value="1"/>
</dbReference>
<dbReference type="PROSITE" id="PS50835">
    <property type="entry name" value="IG_LIKE"/>
    <property type="match status" value="1"/>
</dbReference>
<dbReference type="InterPro" id="IPR007110">
    <property type="entry name" value="Ig-like_dom"/>
</dbReference>
<evidence type="ECO:0000256" key="1">
    <source>
        <dbReference type="SAM" id="MobiDB-lite"/>
    </source>
</evidence>
<reference evidence="3" key="2">
    <citation type="submission" date="2025-09" db="UniProtKB">
        <authorList>
            <consortium name="Ensembl"/>
        </authorList>
    </citation>
    <scope>IDENTIFICATION</scope>
</reference>
<organism evidence="3 4">
    <name type="scientific">Sinocyclocheilus grahami</name>
    <name type="common">Dianchi golden-line fish</name>
    <name type="synonym">Barbus grahami</name>
    <dbReference type="NCBI Taxonomy" id="75366"/>
    <lineage>
        <taxon>Eukaryota</taxon>
        <taxon>Metazoa</taxon>
        <taxon>Chordata</taxon>
        <taxon>Craniata</taxon>
        <taxon>Vertebrata</taxon>
        <taxon>Euteleostomi</taxon>
        <taxon>Actinopterygii</taxon>
        <taxon>Neopterygii</taxon>
        <taxon>Teleostei</taxon>
        <taxon>Ostariophysi</taxon>
        <taxon>Cypriniformes</taxon>
        <taxon>Cyprinidae</taxon>
        <taxon>Cyprininae</taxon>
        <taxon>Sinocyclocheilus</taxon>
    </lineage>
</organism>
<accession>A0A672MAE6</accession>
<feature type="compositionally biased region" description="Polar residues" evidence="1">
    <location>
        <begin position="24"/>
        <end position="36"/>
    </location>
</feature>
<dbReference type="PANTHER" id="PTHR21063:SF4">
    <property type="entry name" value="CD48 ANTIGEN-RELATED"/>
    <property type="match status" value="1"/>
</dbReference>
<evidence type="ECO:0000313" key="3">
    <source>
        <dbReference type="Ensembl" id="ENSSGRP00000035502.1"/>
    </source>
</evidence>
<reference evidence="3" key="1">
    <citation type="submission" date="2025-08" db="UniProtKB">
        <authorList>
            <consortium name="Ensembl"/>
        </authorList>
    </citation>
    <scope>IDENTIFICATION</scope>
</reference>
<dbReference type="InterPro" id="IPR013106">
    <property type="entry name" value="Ig_V-set"/>
</dbReference>
<keyword evidence="4" id="KW-1185">Reference proteome</keyword>
<dbReference type="InParanoid" id="A0A672MAE6"/>
<dbReference type="PANTHER" id="PTHR21063">
    <property type="entry name" value="LFA-3"/>
    <property type="match status" value="1"/>
</dbReference>
<name>A0A672MAE6_SINGR</name>
<feature type="domain" description="Ig-like" evidence="2">
    <location>
        <begin position="64"/>
        <end position="165"/>
    </location>
</feature>
<dbReference type="Gene3D" id="2.60.40.10">
    <property type="entry name" value="Immunoglobulins"/>
    <property type="match status" value="1"/>
</dbReference>
<dbReference type="Ensembl" id="ENSSGRT00000038111.1">
    <property type="protein sequence ID" value="ENSSGRP00000035502.1"/>
    <property type="gene ID" value="ENSSGRG00000019662.1"/>
</dbReference>
<evidence type="ECO:0000313" key="4">
    <source>
        <dbReference type="Proteomes" id="UP000472262"/>
    </source>
</evidence>
<feature type="region of interest" description="Disordered" evidence="1">
    <location>
        <begin position="1"/>
        <end position="43"/>
    </location>
</feature>
<dbReference type="AlphaFoldDB" id="A0A672MAE6"/>
<protein>
    <recommendedName>
        <fullName evidence="2">Ig-like domain-containing protein</fullName>
    </recommendedName>
</protein>
<dbReference type="InterPro" id="IPR036179">
    <property type="entry name" value="Ig-like_dom_sf"/>
</dbReference>
<dbReference type="Pfam" id="PF07686">
    <property type="entry name" value="V-set"/>
    <property type="match status" value="1"/>
</dbReference>
<feature type="compositionally biased region" description="Polar residues" evidence="1">
    <location>
        <begin position="1"/>
        <end position="11"/>
    </location>
</feature>
<evidence type="ECO:0000259" key="2">
    <source>
        <dbReference type="PROSITE" id="PS50835"/>
    </source>
</evidence>
<sequence>MQTHTTVQQEPDFSDHVKRGPFSASASGVKPSSYSPRQPEHKGVRCKNYTNILRKRWRSEDLSPSVIAGGEAEMKSVSVKEGEPVTLHVPQLQGDVLIVWRFGDEGKLIAKHDIEAKSSPLYDTDERFRDRLKLDQTGSLTITKTRTTDSGLYKVKISTKTVSLTLLTPVNISVINTDYCQAYDNFNI</sequence>
<dbReference type="InterPro" id="IPR013783">
    <property type="entry name" value="Ig-like_fold"/>
</dbReference>
<proteinExistence type="predicted"/>